<accession>A0A8S1KWM5</accession>
<protein>
    <submittedName>
        <fullName evidence="1">Uncharacterized protein</fullName>
    </submittedName>
</protein>
<evidence type="ECO:0000313" key="3">
    <source>
        <dbReference type="Proteomes" id="UP000688137"/>
    </source>
</evidence>
<dbReference type="Proteomes" id="UP000688137">
    <property type="component" value="Unassembled WGS sequence"/>
</dbReference>
<keyword evidence="3" id="KW-1185">Reference proteome</keyword>
<name>A0A8S1KWM5_PARPR</name>
<comment type="caution">
    <text evidence="1">The sequence shown here is derived from an EMBL/GenBank/DDBJ whole genome shotgun (WGS) entry which is preliminary data.</text>
</comment>
<reference evidence="1" key="1">
    <citation type="submission" date="2021-01" db="EMBL/GenBank/DDBJ databases">
        <authorList>
            <consortium name="Genoscope - CEA"/>
            <person name="William W."/>
        </authorList>
    </citation>
    <scope>NUCLEOTIDE SEQUENCE</scope>
</reference>
<sequence length="234" mass="27480">MYSKQKETIEVSNQLEQIVPLNIRMMKQIKVSPNEKQAVLNKLNITYFNVISRKQRCIQQQKKGTIIINDDTGNISLSMNLIQEFDQNLFNRINSDLPNLNYYNFILKARVLKNEVFFDIQTIQQVNQSAMIIYQMIKIIALARFQEGQKQQIHAREENEEDQQFLIEVTNLNEDILTYLGQNQKQGKSLNEIIDHFKALSNIEPQEIKKSISLLLKDGKIKNECEIFHRVIHQ</sequence>
<gene>
    <name evidence="1" type="ORF">PPRIM_AZ9-3.1.T0290096</name>
    <name evidence="2" type="ORF">PPRIM_AZ9-3.1.T0290097</name>
</gene>
<dbReference type="EMBL" id="CAJJDM010000028">
    <property type="protein sequence ID" value="CAD8059650.1"/>
    <property type="molecule type" value="Genomic_DNA"/>
</dbReference>
<proteinExistence type="predicted"/>
<organism evidence="1 3">
    <name type="scientific">Paramecium primaurelia</name>
    <dbReference type="NCBI Taxonomy" id="5886"/>
    <lineage>
        <taxon>Eukaryota</taxon>
        <taxon>Sar</taxon>
        <taxon>Alveolata</taxon>
        <taxon>Ciliophora</taxon>
        <taxon>Intramacronucleata</taxon>
        <taxon>Oligohymenophorea</taxon>
        <taxon>Peniculida</taxon>
        <taxon>Parameciidae</taxon>
        <taxon>Paramecium</taxon>
    </lineage>
</organism>
<evidence type="ECO:0000313" key="1">
    <source>
        <dbReference type="EMBL" id="CAD8059648.1"/>
    </source>
</evidence>
<evidence type="ECO:0000313" key="2">
    <source>
        <dbReference type="EMBL" id="CAD8059650.1"/>
    </source>
</evidence>
<dbReference type="OMA" id="IKILAWA"/>
<dbReference type="EMBL" id="CAJJDM010000028">
    <property type="protein sequence ID" value="CAD8059648.1"/>
    <property type="molecule type" value="Genomic_DNA"/>
</dbReference>
<dbReference type="AlphaFoldDB" id="A0A8S1KWM5"/>